<dbReference type="Gene3D" id="2.60.40.10">
    <property type="entry name" value="Immunoglobulins"/>
    <property type="match status" value="1"/>
</dbReference>
<comment type="subcellular location">
    <subcellularLocation>
        <location evidence="1">Cell envelope</location>
    </subcellularLocation>
</comment>
<dbReference type="InterPro" id="IPR013783">
    <property type="entry name" value="Ig-like_fold"/>
</dbReference>
<reference evidence="4 5" key="1">
    <citation type="submission" date="2016-10" db="EMBL/GenBank/DDBJ databases">
        <authorList>
            <person name="de Groot N.N."/>
        </authorList>
    </citation>
    <scope>NUCLEOTIDE SEQUENCE [LARGE SCALE GENOMIC DNA]</scope>
    <source>
        <strain evidence="4 5">DSM 20475</strain>
    </source>
</reference>
<dbReference type="InterPro" id="IPR042229">
    <property type="entry name" value="Listeria/Bacterioides_rpt_sf"/>
</dbReference>
<feature type="compositionally biased region" description="Basic and acidic residues" evidence="2">
    <location>
        <begin position="3392"/>
        <end position="3436"/>
    </location>
</feature>
<dbReference type="EMBL" id="FNAF01000003">
    <property type="protein sequence ID" value="SDD39037.1"/>
    <property type="molecule type" value="Genomic_DNA"/>
</dbReference>
<organism evidence="4 5">
    <name type="scientific">Peptococcus niger</name>
    <dbReference type="NCBI Taxonomy" id="2741"/>
    <lineage>
        <taxon>Bacteria</taxon>
        <taxon>Bacillati</taxon>
        <taxon>Bacillota</taxon>
        <taxon>Clostridia</taxon>
        <taxon>Eubacteriales</taxon>
        <taxon>Peptococcaceae</taxon>
        <taxon>Peptococcus</taxon>
    </lineage>
</organism>
<evidence type="ECO:0000256" key="3">
    <source>
        <dbReference type="SAM" id="SignalP"/>
    </source>
</evidence>
<dbReference type="Proteomes" id="UP000198995">
    <property type="component" value="Unassembled WGS sequence"/>
</dbReference>
<evidence type="ECO:0000256" key="1">
    <source>
        <dbReference type="ARBA" id="ARBA00004196"/>
    </source>
</evidence>
<evidence type="ECO:0000256" key="2">
    <source>
        <dbReference type="SAM" id="MobiDB-lite"/>
    </source>
</evidence>
<dbReference type="RefSeq" id="WP_091791297.1">
    <property type="nucleotide sequence ID" value="NZ_FNAF01000003.1"/>
</dbReference>
<dbReference type="Pfam" id="PF09479">
    <property type="entry name" value="Flg_new"/>
    <property type="match status" value="1"/>
</dbReference>
<accession>A0A1G6UEL4</accession>
<evidence type="ECO:0000313" key="4">
    <source>
        <dbReference type="EMBL" id="SDD39037.1"/>
    </source>
</evidence>
<proteinExistence type="predicted"/>
<dbReference type="OrthoDB" id="9776008at2"/>
<dbReference type="Gene3D" id="2.60.40.4270">
    <property type="entry name" value="Listeria-Bacteroides repeat domain"/>
    <property type="match status" value="1"/>
</dbReference>
<feature type="region of interest" description="Disordered" evidence="2">
    <location>
        <begin position="3324"/>
        <end position="3343"/>
    </location>
</feature>
<feature type="compositionally biased region" description="Basic and acidic residues" evidence="2">
    <location>
        <begin position="3476"/>
        <end position="3509"/>
    </location>
</feature>
<feature type="signal peptide" evidence="3">
    <location>
        <begin position="1"/>
        <end position="24"/>
    </location>
</feature>
<protein>
    <submittedName>
        <fullName evidence="4">FoF1-type ATP synthase, membrane subunit b or b</fullName>
    </submittedName>
</protein>
<feature type="compositionally biased region" description="Basic and acidic residues" evidence="2">
    <location>
        <begin position="3569"/>
        <end position="3586"/>
    </location>
</feature>
<name>A0A1G6UEL4_PEPNI</name>
<dbReference type="STRING" id="2741.SAMN04489866_10322"/>
<feature type="region of interest" description="Disordered" evidence="2">
    <location>
        <begin position="3205"/>
        <end position="3230"/>
    </location>
</feature>
<keyword evidence="5" id="KW-1185">Reference proteome</keyword>
<feature type="compositionally biased region" description="Basic and acidic residues" evidence="2">
    <location>
        <begin position="3444"/>
        <end position="3460"/>
    </location>
</feature>
<feature type="region of interest" description="Disordered" evidence="2">
    <location>
        <begin position="3380"/>
        <end position="3538"/>
    </location>
</feature>
<feature type="region of interest" description="Disordered" evidence="2">
    <location>
        <begin position="3569"/>
        <end position="3594"/>
    </location>
</feature>
<dbReference type="InterPro" id="IPR013378">
    <property type="entry name" value="InlB-like_B-rpt"/>
</dbReference>
<gene>
    <name evidence="4" type="ORF">SAMN04489866_10322</name>
</gene>
<feature type="chain" id="PRO_5011775260" evidence="3">
    <location>
        <begin position="25"/>
        <end position="3708"/>
    </location>
</feature>
<keyword evidence="3" id="KW-0732">Signal</keyword>
<sequence length="3708" mass="405850">MKKILAALIAVVFLVTSLPLFATAADASQGQPMGLNALMTGPRSSGGAVTSNQWPTGNFPLMPNYSGQTPNATGSTGLKYGGTVRDNSGEYINVQITQVGKVYGERNFSASNLRNAVGWSHLILHFDPVLFENLDLDKSSITGPGGTFNLSERAKGDQDIYKTDDYSVSIPMIRIFKNDWTPQEDQRATMKLYLKDGHNLVSGTNYLIEHRTMAQTNDLYSQIYIRDYIMGIENTNVRAFDSPAYMQYTGNLNVPYNTVSNPPKYSSYRQDVMSNAYTDVYIDWNTNELHVNYVYETTEDIRAYDRTQFVQLFPEKLKETLAPRNGVYAKFNHVYKRGDLAWGNDRGIAFTDLNSFAGTKGGLAGYRLRIPNNVSGYTHPWNWVTETTQAYGSNLSASNGRYMAYSMTHGPIANHMIYYIDPEKFMKAFDNLDDLQFTSFFVTRDNNETVGGVLKNSESMNSLGVTKTMTNSPKIDDIYTDSEKITGDTGYNNANSNVYVVAKNFKDPAKSKTQLVNSDGKIEFYPTNFDGVFDNMQKDDKLSFETIYRYANYYKSRPTIEKVKARIIFDKYDGDKDLSVTVPSSDKFRGQEGYKENGLGEANMPKAPTREGFIFKGWSTKKTTASEFANAKTLTDVKQWNEGKAYKFDGTVPVNKSYRVYPVWEEENQGFTIVLHSNDGTDRVEKIDVAYDEKLPTKATMDGIASMEEQYGELAKGGYSPLAKLPNGYATKDGEQAIFGKRAGYNLVGWSTVKDNSNVQIEDLYSNMGMLAKDGEGKDGKYYLSTVRTKAQGIGQAAAGKLFEEITPDKNNEIHLYAAWKPYFDVTLSKSWYDSTKPEFKDKTVKEILQFLAHGNQQETPPSDASLAEPIQIGLLYRTAVTEANDPTITGQANYYLVDDSLKDLPKNGGPLKWNLPSYDAYGKRLSYIAVEFEQGQSGKDKYNGFGQKWTNIWASVADNLHKKPGEVWDNESISKVQTLVVPKGNGEVDAFSGATVRKLYEDGTAITETQANKSTVGTKPAYQTKFYNVKVNLANPVFKKLYNEDKEVTLKAPEDPRVQVVEFDLPEVAEKIIFKRDDTNKTKWNRVTVNKGTGKWDASNETNYTLTEKDDGGEKVLVLKLDLEGKNRYKYLKTGQEVGATYYSVTVNDKSGTAVEVVQDKKDAPSLNGLEQDVLETKNGEEYVVIKALAPTKELEQFQAGAVLTLFDASAEKGKEKASAYKNLDGSDVTGTREGSYYVFRVPKSKNPDLVDGSNVAAYAEQEGYKPSRSTIPCKVDLKGPAITADKLTVYAGEEVNVPSVITTDEDALLTSFEGLPETMSLTKEQTTQLATKWKAAGKAGDTKGTNTVTLVMTDKFGNKTEQDWTVEVVDRPSSDNVSSAVQVPNKISKDYSEYSHKIKIAGGKVGTTLKVYLSEPTNATVTAPVIVPCTEANQEILISQGVGTNIHDKVWITQTEKDKKESKALTVPMDVMAPASPTVESLAAGNKTLTLSNITDDTTKIFIRVGGQEKTLTRDKDHTDLWKDDKFNPLIMKEGKLSVGFNRIFNPEDKAQVIVLDDMLNPRSMIKVVEDYAAPDAPTIVAENKDAGTTTVSGTSKNPGATVTIYEITKETDPDTSEEREIRTPIGTAIVGEDGNYTTYIRPAKKVGTEVGAVVTQNGKESPLAKTTVTENAGIIPFDPNDPNPTPNPDDQRYVTVTLDANGGQFAAGTKSSFYVLKTYTVKPADFDQARLGLEAPVNKAFDKWTEDQKNTKEFTAKTFAQNATIYAGYKANDNVIPFDPNDPNKPDNPDPNKYVTVSLDANGGSFAEGTKSSFYVKKTYTMTTNDFAVAERGLTPPTDKAFNAWALDKEGTNAFPAAGQKFDQDASVFAQYREGRDVIPGTGNDKPEGYVTVTFQADADQAKLEGETTYYVNPKGNVKLGGILAPTIKPVTGYAVSYPAWTYSDNQNAASIVTADTTATASLYDKDKVIPVQDGVTVTKPAGYLDVVFSAGTNGKLEGTSKFYVKPNTASKDVPKPTPIPNAGYKVKDEAWNPLIPTSFDKDFTTTAQYEALPDISETPRAGYVMVQFDGGDHGKVVEETGKKTIIFVNPEKEIALDKKAPTVKADTNWSFDKWSVDGTAVDLTKAVKYTKDTVIKATYTSDISGESKDGFVLVEFKAGDKGKIASGNASVYVKQNKEVDLTEKAPKIKANEGYVHTGWNQPLKATFASATEITATYNDPKDISTTPVEGFKHITFADGDHVKIAKDAVKEYWVNPDKVVSLPAPDVTVDAGYMHIGWSANLTQKFTANMTIKPTSMASTDVTPNKNDNYTEIKFVAGNHGKFVSIQGPTYSLWANPEKVVTIQPPQIDADQGYKLTGWMNSKTHDVVKVGDAIKGQFPKAEGTVQYIAQYDTLDDISNKPEKGYVAITFNAGSNAHFEGQDPDKRIITYYVNPAADKTLRELLTGTFVEPNLVYDEGYEKGKTKWTPDLVLDLTVDAAQEYTANVKSKGQLPGDTTPVPKNWKTVEFRIFDYDKDAAKITGGLKKYLVDPKEEVTLKAPDVKITKEGYSLDGWNHSLTGKFEQDTVIYALIGGDISTKPKDGFVKVTFAPGDNGKFEDGATTEVFVRKNTEVDLGARAPKVIPNATYSHSGWTFGDKTYGTDSIKTSFTEAENIITAAYNRDIIEDPTTPNPPAGYARVIFNAGEHGEFVDGAKTNFDVRIAAKLTIGDLNKPKVNADEGYFFTKWDKGNDTLITESMDVTAQYSGDIIPGTDPNKPPQEGFVRITFAPGTDGQFKGGEPTFYDVRKDANKTLKDLGKPTVIPNNGYTHIGWDKKDETKLDQNMIVLALYKQTVITNPDTTKPVPDGYVRVTFDPTDKGTITSGTATQDVLIAGHKTLGDLTKPAVQGKATNVFSGWDKKDDTKLDENIQGRALTVTALYNDDIKPVDDPDSDIPKGYARVVFKAGEHGKFAQGEITAYDVLMKKDVTRTLGEVKKPKVTANDGYTFKSWDKSDTLALEGGKKLEVTATYNQNVIISDDPTTPIPEGYVRATFKTDGAKGAIKVTINGVDKTLETVVMDVLPKTKTVGELKANLTLTAKGDNVFEGWSKPDDYTVVNSVTIEALYQGGQTDTPTATALNVGKDNFTTIKGTATPGARVVARVDGTIVGEAVADDKGNYTIKATQDGKKLPDRTKAKVTATKAPMTESAKQPVIVLPDANSDGIPDGDLQAPAQPKLDPPRTKDTQVTMKVPTEPDANKIIVKVTEADGNPVTTVEAIKDGDTWKVDGKPLTVDDTDRISIPLPNTELKEGQKVIANVYDESGNESEPAIKIVSNKDPLAKPEINTPKQGDKTVSGKAPGAEKVDVIVTDKDGKLIESKTGQSVNADGTFTVPVNDLKDGQKVTVKASAKDKDPSEASKKVGLELDKIKETKKEADGVVDQAKQDGNWKPDDPGANPFDKNLKDKMDKAADIIKDAEDNDDANDPTQDAVDQAEKELRDALNKKDADTKVSAVEDKVKNGEKPSPEDIQAAQEAIDKIEGSTDPTADDFDKDKKDLQDRLDKAKALDDLKDAKDDLDKAIDKAVEEKKPAEEIDKAKEDSKTGGDIINNGGDGKTAEEIVKVVEKIKETTKILGQSAIQIRIDSANYNSRNIALTTNPGKCKVTITIRYAAGGEETLETTTGPAGTATILLKTPLQEDDYIVVKASQDASTKDYLDNSVSTSVY</sequence>
<evidence type="ECO:0000313" key="5">
    <source>
        <dbReference type="Proteomes" id="UP000198995"/>
    </source>
</evidence>